<keyword evidence="4" id="KW-1185">Reference proteome</keyword>
<evidence type="ECO:0000313" key="3">
    <source>
        <dbReference type="EMBL" id="KNC24773.1"/>
    </source>
</evidence>
<protein>
    <recommendedName>
        <fullName evidence="2">C2H2-type domain-containing protein</fullName>
    </recommendedName>
</protein>
<evidence type="ECO:0000313" key="4">
    <source>
        <dbReference type="Proteomes" id="UP000037069"/>
    </source>
</evidence>
<dbReference type="SMART" id="SM00355">
    <property type="entry name" value="ZnF_C2H2"/>
    <property type="match status" value="2"/>
</dbReference>
<feature type="compositionally biased region" description="Low complexity" evidence="1">
    <location>
        <begin position="188"/>
        <end position="199"/>
    </location>
</feature>
<dbReference type="EMBL" id="JRES01001177">
    <property type="protein sequence ID" value="KNC24773.1"/>
    <property type="molecule type" value="Genomic_DNA"/>
</dbReference>
<dbReference type="Proteomes" id="UP000037069">
    <property type="component" value="Unassembled WGS sequence"/>
</dbReference>
<feature type="domain" description="C2H2-type" evidence="2">
    <location>
        <begin position="35"/>
        <end position="58"/>
    </location>
</feature>
<evidence type="ECO:0000256" key="1">
    <source>
        <dbReference type="SAM" id="MobiDB-lite"/>
    </source>
</evidence>
<proteinExistence type="predicted"/>
<evidence type="ECO:0000259" key="2">
    <source>
        <dbReference type="PROSITE" id="PS00028"/>
    </source>
</evidence>
<name>A0A0L0BXJ4_LUCCU</name>
<reference evidence="3 4" key="1">
    <citation type="journal article" date="2015" name="Nat. Commun.">
        <title>Lucilia cuprina genome unlocks parasitic fly biology to underpin future interventions.</title>
        <authorList>
            <person name="Anstead C.A."/>
            <person name="Korhonen P.K."/>
            <person name="Young N.D."/>
            <person name="Hall R.S."/>
            <person name="Jex A.R."/>
            <person name="Murali S.C."/>
            <person name="Hughes D.S."/>
            <person name="Lee S.F."/>
            <person name="Perry T."/>
            <person name="Stroehlein A.J."/>
            <person name="Ansell B.R."/>
            <person name="Breugelmans B."/>
            <person name="Hofmann A."/>
            <person name="Qu J."/>
            <person name="Dugan S."/>
            <person name="Lee S.L."/>
            <person name="Chao H."/>
            <person name="Dinh H."/>
            <person name="Han Y."/>
            <person name="Doddapaneni H.V."/>
            <person name="Worley K.C."/>
            <person name="Muzny D.M."/>
            <person name="Ioannidis P."/>
            <person name="Waterhouse R.M."/>
            <person name="Zdobnov E.M."/>
            <person name="James P.J."/>
            <person name="Bagnall N.H."/>
            <person name="Kotze A.C."/>
            <person name="Gibbs R.A."/>
            <person name="Richards S."/>
            <person name="Batterham P."/>
            <person name="Gasser R.B."/>
        </authorList>
    </citation>
    <scope>NUCLEOTIDE SEQUENCE [LARGE SCALE GENOMIC DNA]</scope>
    <source>
        <strain evidence="3 4">LS</strain>
        <tissue evidence="3">Full body</tissue>
    </source>
</reference>
<dbReference type="PROSITE" id="PS00028">
    <property type="entry name" value="ZINC_FINGER_C2H2_1"/>
    <property type="match status" value="1"/>
</dbReference>
<dbReference type="AlphaFoldDB" id="A0A0L0BXJ4"/>
<sequence>MIPCFKCKKVYLDVKEYILHLKKDHLCVVNDKFECTYEKCYQLFDNIYRFKRHFTRKHKIGLQKPQQLNEPPKVFNSSEYSNCSKEKHEFNEDLQFILMKSKNGQSLIEYYKKHNSFKEAQRKLLINTIAKHFIDSDLPFSLGESHRLEEEILKIFPSEKLEFYRTCKRGRIYAKMCNLKTQTKLAFSESTTPSSSSSNEESHFVPEEDYETIRNSLKDDKLNEDEYIDY</sequence>
<feature type="region of interest" description="Disordered" evidence="1">
    <location>
        <begin position="188"/>
        <end position="230"/>
    </location>
</feature>
<gene>
    <name evidence="3" type="ORF">FF38_10703</name>
</gene>
<dbReference type="InterPro" id="IPR013087">
    <property type="entry name" value="Znf_C2H2_type"/>
</dbReference>
<accession>A0A0L0BXJ4</accession>
<dbReference type="InterPro" id="IPR031934">
    <property type="entry name" value="DUF4769"/>
</dbReference>
<organism evidence="3 4">
    <name type="scientific">Lucilia cuprina</name>
    <name type="common">Green bottle fly</name>
    <name type="synonym">Australian sheep blowfly</name>
    <dbReference type="NCBI Taxonomy" id="7375"/>
    <lineage>
        <taxon>Eukaryota</taxon>
        <taxon>Metazoa</taxon>
        <taxon>Ecdysozoa</taxon>
        <taxon>Arthropoda</taxon>
        <taxon>Hexapoda</taxon>
        <taxon>Insecta</taxon>
        <taxon>Pterygota</taxon>
        <taxon>Neoptera</taxon>
        <taxon>Endopterygota</taxon>
        <taxon>Diptera</taxon>
        <taxon>Brachycera</taxon>
        <taxon>Muscomorpha</taxon>
        <taxon>Oestroidea</taxon>
        <taxon>Calliphoridae</taxon>
        <taxon>Luciliinae</taxon>
        <taxon>Lucilia</taxon>
    </lineage>
</organism>
<dbReference type="Pfam" id="PF15992">
    <property type="entry name" value="DUF4769"/>
    <property type="match status" value="1"/>
</dbReference>
<comment type="caution">
    <text evidence="3">The sequence shown here is derived from an EMBL/GenBank/DDBJ whole genome shotgun (WGS) entry which is preliminary data.</text>
</comment>